<dbReference type="Gene3D" id="2.40.10.220">
    <property type="entry name" value="predicted glycosyltransferase like domains"/>
    <property type="match status" value="2"/>
</dbReference>
<evidence type="ECO:0000313" key="2">
    <source>
        <dbReference type="EMBL" id="KGY08629.1"/>
    </source>
</evidence>
<comment type="caution">
    <text evidence="2">The sequence shown here is derived from an EMBL/GenBank/DDBJ whole genome shotgun (WGS) entry which is preliminary data.</text>
</comment>
<organism evidence="2 3">
    <name type="scientific">Photobacterium sp. (strain ATCC 43367)</name>
    <dbReference type="NCBI Taxonomy" id="379097"/>
    <lineage>
        <taxon>Bacteria</taxon>
        <taxon>Pseudomonadati</taxon>
        <taxon>Pseudomonadota</taxon>
        <taxon>Gammaproteobacteria</taxon>
        <taxon>Vibrionales</taxon>
        <taxon>Vibrionaceae</taxon>
        <taxon>Vibrio</taxon>
        <taxon>Vibrio oreintalis group</taxon>
    </lineage>
</organism>
<dbReference type="InterPro" id="IPR009875">
    <property type="entry name" value="PilZ_domain"/>
</dbReference>
<name>A0A0A5HYR2_PHOS4</name>
<evidence type="ECO:0000313" key="3">
    <source>
        <dbReference type="Proteomes" id="UP000030451"/>
    </source>
</evidence>
<dbReference type="Proteomes" id="UP000030451">
    <property type="component" value="Unassembled WGS sequence"/>
</dbReference>
<gene>
    <name evidence="2" type="ORF">NM06_10640</name>
</gene>
<dbReference type="Pfam" id="PF07238">
    <property type="entry name" value="PilZ"/>
    <property type="match status" value="2"/>
</dbReference>
<feature type="domain" description="PilZ" evidence="1">
    <location>
        <begin position="144"/>
        <end position="235"/>
    </location>
</feature>
<dbReference type="AlphaFoldDB" id="A0A0A5HYR2"/>
<dbReference type="GO" id="GO:0035438">
    <property type="term" value="F:cyclic-di-GMP binding"/>
    <property type="evidence" value="ECO:0007669"/>
    <property type="project" value="InterPro"/>
</dbReference>
<accession>A0A0A5HYR2</accession>
<protein>
    <submittedName>
        <fullName evidence="2">Pilus assembly protein PilZ</fullName>
    </submittedName>
</protein>
<dbReference type="OrthoDB" id="6208912at2"/>
<dbReference type="SUPFAM" id="SSF141371">
    <property type="entry name" value="PilZ domain-like"/>
    <property type="match status" value="1"/>
</dbReference>
<sequence>MQQPEILSIAERLIPAYHADDFEFLLGQMTEGEPPSVKILVKMELNRVMAPCTKSIDLRGRVNGECREYELDGLKHWLDDVAFNAYHKNTRKFGGYTEGVWEALCNTHNNFRVMKQRGQSLKGGNTAESSPFEVEPINLGYDLKRRENRLRICSQIEIKLANKQIVHAVTVDLSPSGAKFKVPSAFGYKLGEIVNVRFVELEKNSDIEGIHDAIPYRIVGVDESYENDAVKFLRLLKLDDTNTLSIVIEQYLKSDAQKARHDNQDKIIRARSRGFEHTYLKHTCNLPVFFSGDELKLVLMTENNHSIWQYWQDERNQQTLSSLFNSQRMANLTTPGMKGSNNVLYSFTHDHKGQQLFFSMMMPEASREVRQLFWHIGAKKESWKAFRLSVFELSEEERQELSAHSTELGLEPNCLTHCGMLQEISDHRSRQDYLLTDKPRLPSSELNPFRHARNPSYNPICLYFDAKSRRKEPRYQFKSPVELTSENGEKLQGATLDLSKHGASIQLAEPSRMKAGELCNINFKELQLYDKKLPLDAVPYKVIRISPGGKQLQLAIIEESQTMRVIAFFGKLISHNQEKLIAKKELLPSNNLLEGLHDILLDKAVSAPVFVEKKGSNMRPKVIGVHYPIPAYLTLFAKLGNGQSYSLEPIYKGRSATLLAEPMKHIEGAEPQYHELYLSAVKFGTRIQSVESKLLSDFSGIKERIKFIKNAQNIGEFYAIRICGAPVFDPMTALVRKDLEELAQISLHKARSLEKEINGIIGYGELTDITEEILIRLELTQ</sequence>
<reference evidence="2 3" key="1">
    <citation type="submission" date="2014-10" db="EMBL/GenBank/DDBJ databases">
        <title>Genome sequencing of Vibrio sinaloensis T08.</title>
        <authorList>
            <person name="Chan K.-G."/>
            <person name="Mohamad N.I."/>
        </authorList>
    </citation>
    <scope>NUCLEOTIDE SEQUENCE [LARGE SCALE GENOMIC DNA]</scope>
    <source>
        <strain evidence="2 3">T08</strain>
    </source>
</reference>
<feature type="domain" description="PilZ" evidence="1">
    <location>
        <begin position="469"/>
        <end position="552"/>
    </location>
</feature>
<dbReference type="STRING" id="379097.SE23_11705"/>
<dbReference type="RefSeq" id="WP_038190792.1">
    <property type="nucleotide sequence ID" value="NZ_JRWP01000019.1"/>
</dbReference>
<evidence type="ECO:0000259" key="1">
    <source>
        <dbReference type="Pfam" id="PF07238"/>
    </source>
</evidence>
<proteinExistence type="predicted"/>
<dbReference type="EMBL" id="JRWP01000019">
    <property type="protein sequence ID" value="KGY08629.1"/>
    <property type="molecule type" value="Genomic_DNA"/>
</dbReference>